<dbReference type="CTD" id="9158"/>
<dbReference type="Proteomes" id="UP000694865">
    <property type="component" value="Unplaced"/>
</dbReference>
<accession>D1LX07</accession>
<dbReference type="KEGG" id="sko:100313597"/>
<evidence type="ECO:0000313" key="2">
    <source>
        <dbReference type="Proteomes" id="UP000694865"/>
    </source>
</evidence>
<dbReference type="PANTHER" id="PTHR13223">
    <property type="entry name" value="ACIDIC FIBROBLAST GROWTH FACTOR INTRACELLULAR BINDING PROTEIN"/>
    <property type="match status" value="1"/>
</dbReference>
<organism evidence="1">
    <name type="scientific">Saccoglossus kowalevskii</name>
    <name type="common">Acorn worm</name>
    <dbReference type="NCBI Taxonomy" id="10224"/>
    <lineage>
        <taxon>Eukaryota</taxon>
        <taxon>Metazoa</taxon>
        <taxon>Hemichordata</taxon>
        <taxon>Enteropneusta</taxon>
        <taxon>Harrimaniidae</taxon>
        <taxon>Saccoglossus</taxon>
    </lineage>
</organism>
<dbReference type="GO" id="GO:0005634">
    <property type="term" value="C:nucleus"/>
    <property type="evidence" value="ECO:0007669"/>
    <property type="project" value="TreeGrafter"/>
</dbReference>
<dbReference type="AlphaFoldDB" id="D1LX07"/>
<protein>
    <submittedName>
        <fullName evidence="1 3">FGF intracellular binding protein</fullName>
    </submittedName>
</protein>
<evidence type="ECO:0000313" key="1">
    <source>
        <dbReference type="EMBL" id="ACY92513.1"/>
    </source>
</evidence>
<dbReference type="RefSeq" id="NP_001161534.1">
    <property type="nucleotide sequence ID" value="NM_001168062.1"/>
</dbReference>
<dbReference type="PANTHER" id="PTHR13223:SF2">
    <property type="entry name" value="ACIDIC FIBROBLAST GROWTH FACTOR INTRACELLULAR-BINDING PROTEIN"/>
    <property type="match status" value="1"/>
</dbReference>
<name>D1LX07_SACKO</name>
<reference evidence="1" key="1">
    <citation type="submission" date="2009-10" db="EMBL/GenBank/DDBJ databases">
        <authorList>
            <person name="Freeman R.M.Jr."/>
            <person name="Wu M.M."/>
            <person name="Gerhart J.J."/>
        </authorList>
    </citation>
    <scope>NUCLEOTIDE SEQUENCE</scope>
</reference>
<dbReference type="Pfam" id="PF05427">
    <property type="entry name" value="FIBP"/>
    <property type="match status" value="1"/>
</dbReference>
<dbReference type="GeneID" id="100313597"/>
<proteinExistence type="evidence at transcript level"/>
<dbReference type="EMBL" id="GU075984">
    <property type="protein sequence ID" value="ACY92513.1"/>
    <property type="molecule type" value="mRNA"/>
</dbReference>
<dbReference type="OrthoDB" id="16955at2759"/>
<reference evidence="3" key="3">
    <citation type="submission" date="2025-05" db="UniProtKB">
        <authorList>
            <consortium name="RefSeq"/>
        </authorList>
    </citation>
    <scope>IDENTIFICATION</scope>
</reference>
<sequence length="360" mass="42063">MGDINVFVGNTTLIDPEVYQLWLDGLSAQEAMYARQHTGILRKTGASQEMLLHDTLDYYRTFSMLEKLLHIPPQLANQTLLQIPPEAQKMLIEKYYEFDFQVVREMLGKKLSSKNRKDLDDISDKTNVRLRSCRRQFDNFKRVFKMVEDMEGPIVRNIQSHYLVSDELGKQYAAIVFFANNRFDTGKKRLQYLIVPDFTYCADEMIKNWTSGSFGSKADIDADLDRDFLQELRDLKMLLDKDTSDQHKTLVCSELQTSVSPRVSADMESNFKSLSRALVNIAAGMIHSKERRDFFNDVVEKFIDPCRQAGWKYEDIKNFLAQYELACQKFEAFQRQPRLISVLERYMKTFTNCTLKMYHS</sequence>
<gene>
    <name evidence="3" type="primary">Fibp</name>
</gene>
<dbReference type="InterPro" id="IPR008614">
    <property type="entry name" value="FIBP"/>
</dbReference>
<evidence type="ECO:0000313" key="3">
    <source>
        <dbReference type="RefSeq" id="NP_001161534.1"/>
    </source>
</evidence>
<keyword evidence="2" id="KW-1185">Reference proteome</keyword>
<reference evidence="1" key="2">
    <citation type="submission" date="2009-11" db="EMBL/GenBank/DDBJ databases">
        <title>FGF signaling in the hemichordate Saccoglossus kowalevskii.</title>
        <authorList>
            <person name="Green S.A."/>
            <person name="Gerhart J."/>
            <person name="Lowe C.J."/>
        </authorList>
    </citation>
    <scope>NUCLEOTIDE SEQUENCE</scope>
</reference>